<dbReference type="PANTHER" id="PTHR48450">
    <property type="entry name" value="DUF1985 DOMAIN-CONTAINING PROTEIN"/>
    <property type="match status" value="1"/>
</dbReference>
<dbReference type="InterPro" id="IPR015410">
    <property type="entry name" value="DUF1985"/>
</dbReference>
<name>A0A2H5QKF3_CITUN</name>
<dbReference type="PANTHER" id="PTHR48450:SF1">
    <property type="entry name" value="DUF1985 DOMAIN-CONTAINING PROTEIN"/>
    <property type="match status" value="1"/>
</dbReference>
<reference evidence="2 3" key="1">
    <citation type="journal article" date="2017" name="Front. Genet.">
        <title>Draft sequencing of the heterozygous diploid genome of Satsuma (Citrus unshiu Marc.) using a hybrid assembly approach.</title>
        <authorList>
            <person name="Shimizu T."/>
            <person name="Tanizawa Y."/>
            <person name="Mochizuki T."/>
            <person name="Nagasaki H."/>
            <person name="Yoshioka T."/>
            <person name="Toyoda A."/>
            <person name="Fujiyama A."/>
            <person name="Kaminuma E."/>
            <person name="Nakamura Y."/>
        </authorList>
    </citation>
    <scope>NUCLEOTIDE SEQUENCE [LARGE SCALE GENOMIC DNA]</scope>
    <source>
        <strain evidence="3">cv. Miyagawa wase</strain>
    </source>
</reference>
<evidence type="ECO:0000313" key="2">
    <source>
        <dbReference type="EMBL" id="GAY65098.1"/>
    </source>
</evidence>
<feature type="domain" description="DUF1985" evidence="1">
    <location>
        <begin position="76"/>
        <end position="215"/>
    </location>
</feature>
<proteinExistence type="predicted"/>
<evidence type="ECO:0000313" key="3">
    <source>
        <dbReference type="Proteomes" id="UP000236630"/>
    </source>
</evidence>
<evidence type="ECO:0000259" key="1">
    <source>
        <dbReference type="Pfam" id="PF09331"/>
    </source>
</evidence>
<gene>
    <name evidence="2" type="ORF">CUMW_238640</name>
</gene>
<organism evidence="2 3">
    <name type="scientific">Citrus unshiu</name>
    <name type="common">Satsuma mandarin</name>
    <name type="synonym">Citrus nobilis var. unshiu</name>
    <dbReference type="NCBI Taxonomy" id="55188"/>
    <lineage>
        <taxon>Eukaryota</taxon>
        <taxon>Viridiplantae</taxon>
        <taxon>Streptophyta</taxon>
        <taxon>Embryophyta</taxon>
        <taxon>Tracheophyta</taxon>
        <taxon>Spermatophyta</taxon>
        <taxon>Magnoliopsida</taxon>
        <taxon>eudicotyledons</taxon>
        <taxon>Gunneridae</taxon>
        <taxon>Pentapetalae</taxon>
        <taxon>rosids</taxon>
        <taxon>malvids</taxon>
        <taxon>Sapindales</taxon>
        <taxon>Rutaceae</taxon>
        <taxon>Aurantioideae</taxon>
        <taxon>Citrus</taxon>
    </lineage>
</organism>
<keyword evidence="3" id="KW-1185">Reference proteome</keyword>
<sequence>MAKSESSEIKVGMMYFRYADHFSGRISSMCNLSSVVKAIEEKLTKRQLNLFKKDIFGHFLECRNFSFSGVILHNLLLRQVAHEEDSREDQLCFQIGEHLFRLSIVEWRLVTGLSYGVDTKLRNNKTVHRLRNTYFGGVHRKINLKEFDALFKKLKFEAMDDIDALKIALFYFADRVLNARKNHCQINFSWLNEVDDIEYFRKRLWGLLSWKMIYKSLDNALFEKNEKFKTTRLKNPYHNIEKYNLYGFTSVVQVFLNQLWNNGDCTVDSLVFDDRLNCYLCGRQHTMSKSMTDVNMPLEVIFPRWLEYVGFYNIRLELRSANSWKVIAVKSVPQQEPGTGDCGIFFY</sequence>
<comment type="caution">
    <text evidence="2">The sequence shown here is derived from an EMBL/GenBank/DDBJ whole genome shotgun (WGS) entry which is preliminary data.</text>
</comment>
<dbReference type="Proteomes" id="UP000236630">
    <property type="component" value="Unassembled WGS sequence"/>
</dbReference>
<dbReference type="EMBL" id="BDQV01000450">
    <property type="protein sequence ID" value="GAY65098.1"/>
    <property type="molecule type" value="Genomic_DNA"/>
</dbReference>
<protein>
    <recommendedName>
        <fullName evidence="1">DUF1985 domain-containing protein</fullName>
    </recommendedName>
</protein>
<accession>A0A2H5QKF3</accession>
<dbReference type="AlphaFoldDB" id="A0A2H5QKF3"/>
<dbReference type="Pfam" id="PF09331">
    <property type="entry name" value="DUF1985"/>
    <property type="match status" value="1"/>
</dbReference>